<feature type="transmembrane region" description="Helical" evidence="1">
    <location>
        <begin position="250"/>
        <end position="271"/>
    </location>
</feature>
<reference evidence="2 3" key="1">
    <citation type="submission" date="2023-07" db="EMBL/GenBank/DDBJ databases">
        <title>Genomic Encyclopedia of Type Strains, Phase IV (KMG-IV): sequencing the most valuable type-strain genomes for metagenomic binning, comparative biology and taxonomic classification.</title>
        <authorList>
            <person name="Goeker M."/>
        </authorList>
    </citation>
    <scope>NUCLEOTIDE SEQUENCE [LARGE SCALE GENOMIC DNA]</scope>
    <source>
        <strain evidence="2 3">DSM 1112</strain>
    </source>
</reference>
<proteinExistence type="predicted"/>
<feature type="transmembrane region" description="Helical" evidence="1">
    <location>
        <begin position="140"/>
        <end position="164"/>
    </location>
</feature>
<comment type="caution">
    <text evidence="2">The sequence shown here is derived from an EMBL/GenBank/DDBJ whole genome shotgun (WGS) entry which is preliminary data.</text>
</comment>
<feature type="transmembrane region" description="Helical" evidence="1">
    <location>
        <begin position="184"/>
        <end position="204"/>
    </location>
</feature>
<keyword evidence="1" id="KW-0472">Membrane</keyword>
<dbReference type="RefSeq" id="WP_307227603.1">
    <property type="nucleotide sequence ID" value="NZ_JAUSVF010000001.1"/>
</dbReference>
<name>A0ABU0BLD6_9HYPH</name>
<keyword evidence="1" id="KW-1133">Transmembrane helix</keyword>
<dbReference type="EMBL" id="JAUSVF010000001">
    <property type="protein sequence ID" value="MDQ0319050.1"/>
    <property type="molecule type" value="Genomic_DNA"/>
</dbReference>
<feature type="transmembrane region" description="Helical" evidence="1">
    <location>
        <begin position="216"/>
        <end position="238"/>
    </location>
</feature>
<keyword evidence="3" id="KW-1185">Reference proteome</keyword>
<dbReference type="Proteomes" id="UP001230207">
    <property type="component" value="Unassembled WGS sequence"/>
</dbReference>
<keyword evidence="1" id="KW-0812">Transmembrane</keyword>
<gene>
    <name evidence="2" type="ORF">QO002_001188</name>
</gene>
<accession>A0ABU0BLD6</accession>
<sequence length="279" mass="29802">MTVQEAAGRALSAIEPKLAQENLDPEEKATLRTLYLLLGEVAANAPAYPEPEIGPLIEKVSAALSLGNDEGGQRSALLSEAREGLRSFAIIRNGHPTETTQQKNIAVEEKTPVLQQVHGTDTEQRDLYSQHSRQFSSTMLTILASAAALPFVMILLSSLLSLSSGGFNEGFLDGMVKVLATSPGTYGGTLQLMILPAAAALSVASTPWMFYSRNDSLLLGISFAGMFSALLDGLIFGIASEFDEATKGAITQYFVMSAGSIFIYIMLLIGLRVATLRQP</sequence>
<evidence type="ECO:0000313" key="2">
    <source>
        <dbReference type="EMBL" id="MDQ0319050.1"/>
    </source>
</evidence>
<evidence type="ECO:0000256" key="1">
    <source>
        <dbReference type="SAM" id="Phobius"/>
    </source>
</evidence>
<organism evidence="2 3">
    <name type="scientific">Pararhizobium capsulatum DSM 1112</name>
    <dbReference type="NCBI Taxonomy" id="1121113"/>
    <lineage>
        <taxon>Bacteria</taxon>
        <taxon>Pseudomonadati</taxon>
        <taxon>Pseudomonadota</taxon>
        <taxon>Alphaproteobacteria</taxon>
        <taxon>Hyphomicrobiales</taxon>
        <taxon>Rhizobiaceae</taxon>
        <taxon>Rhizobium/Agrobacterium group</taxon>
        <taxon>Pararhizobium</taxon>
    </lineage>
</organism>
<protein>
    <submittedName>
        <fullName evidence="2">Uncharacterized protein</fullName>
    </submittedName>
</protein>
<evidence type="ECO:0000313" key="3">
    <source>
        <dbReference type="Proteomes" id="UP001230207"/>
    </source>
</evidence>